<keyword evidence="8 19" id="KW-0169">Cobalamin biosynthesis</keyword>
<protein>
    <recommendedName>
        <fullName evidence="6 19">Adenosylcobinamide-GDP ribazoletransferase</fullName>
        <ecNumber evidence="5 19">2.7.8.26</ecNumber>
    </recommendedName>
    <alternativeName>
        <fullName evidence="16 19">Cobalamin synthase</fullName>
    </alternativeName>
    <alternativeName>
        <fullName evidence="15 19">Cobalamin-5'-phosphate synthase</fullName>
    </alternativeName>
</protein>
<comment type="subcellular location">
    <subcellularLocation>
        <location evidence="2 19">Cell membrane</location>
        <topology evidence="2 19">Multi-pass membrane protein</topology>
    </subcellularLocation>
</comment>
<comment type="catalytic activity">
    <reaction evidence="18 19">
        <text>alpha-ribazole 5'-phosphate + adenosylcob(III)inamide-GDP = adenosylcob(III)alamin 5'-phosphate + GMP + H(+)</text>
        <dbReference type="Rhea" id="RHEA:23560"/>
        <dbReference type="ChEBI" id="CHEBI:15378"/>
        <dbReference type="ChEBI" id="CHEBI:57918"/>
        <dbReference type="ChEBI" id="CHEBI:58115"/>
        <dbReference type="ChEBI" id="CHEBI:60487"/>
        <dbReference type="ChEBI" id="CHEBI:60493"/>
        <dbReference type="EC" id="2.7.8.26"/>
    </reaction>
</comment>
<dbReference type="GO" id="GO:0051073">
    <property type="term" value="F:adenosylcobinamide-GDP ribazoletransferase activity"/>
    <property type="evidence" value="ECO:0007669"/>
    <property type="project" value="UniProtKB-UniRule"/>
</dbReference>
<evidence type="ECO:0000256" key="3">
    <source>
        <dbReference type="ARBA" id="ARBA00004663"/>
    </source>
</evidence>
<evidence type="ECO:0000256" key="18">
    <source>
        <dbReference type="ARBA" id="ARBA00049504"/>
    </source>
</evidence>
<evidence type="ECO:0000256" key="8">
    <source>
        <dbReference type="ARBA" id="ARBA00022573"/>
    </source>
</evidence>
<comment type="pathway">
    <text evidence="3 19">Cofactor biosynthesis; adenosylcobalamin biosynthesis; adenosylcobalamin from cob(II)yrinate a,c-diamide: step 7/7.</text>
</comment>
<dbReference type="Proteomes" id="UP000184038">
    <property type="component" value="Unassembled WGS sequence"/>
</dbReference>
<evidence type="ECO:0000256" key="13">
    <source>
        <dbReference type="ARBA" id="ARBA00023136"/>
    </source>
</evidence>
<proteinExistence type="inferred from homology"/>
<keyword evidence="21" id="KW-1185">Reference proteome</keyword>
<evidence type="ECO:0000256" key="1">
    <source>
        <dbReference type="ARBA" id="ARBA00001946"/>
    </source>
</evidence>
<evidence type="ECO:0000256" key="2">
    <source>
        <dbReference type="ARBA" id="ARBA00004651"/>
    </source>
</evidence>
<evidence type="ECO:0000313" key="21">
    <source>
        <dbReference type="Proteomes" id="UP000184038"/>
    </source>
</evidence>
<evidence type="ECO:0000256" key="19">
    <source>
        <dbReference type="HAMAP-Rule" id="MF_00719"/>
    </source>
</evidence>
<name>A0A1M7G305_9FIRM</name>
<dbReference type="PANTHER" id="PTHR34148">
    <property type="entry name" value="ADENOSYLCOBINAMIDE-GDP RIBAZOLETRANSFERASE"/>
    <property type="match status" value="1"/>
</dbReference>
<evidence type="ECO:0000256" key="7">
    <source>
        <dbReference type="ARBA" id="ARBA00022475"/>
    </source>
</evidence>
<dbReference type="HAMAP" id="MF_00719">
    <property type="entry name" value="CobS"/>
    <property type="match status" value="1"/>
</dbReference>
<feature type="transmembrane region" description="Helical" evidence="19">
    <location>
        <begin position="133"/>
        <end position="155"/>
    </location>
</feature>
<evidence type="ECO:0000256" key="10">
    <source>
        <dbReference type="ARBA" id="ARBA00022692"/>
    </source>
</evidence>
<dbReference type="GO" id="GO:0009236">
    <property type="term" value="P:cobalamin biosynthetic process"/>
    <property type="evidence" value="ECO:0007669"/>
    <property type="project" value="UniProtKB-UniRule"/>
</dbReference>
<evidence type="ECO:0000256" key="11">
    <source>
        <dbReference type="ARBA" id="ARBA00022842"/>
    </source>
</evidence>
<evidence type="ECO:0000256" key="14">
    <source>
        <dbReference type="ARBA" id="ARBA00025228"/>
    </source>
</evidence>
<dbReference type="AlphaFoldDB" id="A0A1M7G305"/>
<keyword evidence="10 19" id="KW-0812">Transmembrane</keyword>
<feature type="transmembrane region" description="Helical" evidence="19">
    <location>
        <begin position="29"/>
        <end position="49"/>
    </location>
</feature>
<dbReference type="UniPathway" id="UPA00148">
    <property type="reaction ID" value="UER00238"/>
</dbReference>
<comment type="cofactor">
    <cofactor evidence="1 19">
        <name>Mg(2+)</name>
        <dbReference type="ChEBI" id="CHEBI:18420"/>
    </cofactor>
</comment>
<feature type="transmembrane region" description="Helical" evidence="19">
    <location>
        <begin position="200"/>
        <end position="216"/>
    </location>
</feature>
<dbReference type="RefSeq" id="WP_073283212.1">
    <property type="nucleotide sequence ID" value="NZ_FRCP01000006.1"/>
</dbReference>
<evidence type="ECO:0000256" key="12">
    <source>
        <dbReference type="ARBA" id="ARBA00022989"/>
    </source>
</evidence>
<dbReference type="OrthoDB" id="9794626at2"/>
<dbReference type="STRING" id="1120996.SAMN02746066_00803"/>
<dbReference type="InterPro" id="IPR003805">
    <property type="entry name" value="CobS"/>
</dbReference>
<evidence type="ECO:0000256" key="17">
    <source>
        <dbReference type="ARBA" id="ARBA00048623"/>
    </source>
</evidence>
<feature type="transmembrane region" description="Helical" evidence="19">
    <location>
        <begin position="176"/>
        <end position="194"/>
    </location>
</feature>
<dbReference type="PANTHER" id="PTHR34148:SF1">
    <property type="entry name" value="ADENOSYLCOBINAMIDE-GDP RIBAZOLETRANSFERASE"/>
    <property type="match status" value="1"/>
</dbReference>
<keyword evidence="13 19" id="KW-0472">Membrane</keyword>
<gene>
    <name evidence="19" type="primary">cobS</name>
    <name evidence="20" type="ORF">SAMN02746066_00803</name>
</gene>
<evidence type="ECO:0000256" key="15">
    <source>
        <dbReference type="ARBA" id="ARBA00032605"/>
    </source>
</evidence>
<accession>A0A1M7G305</accession>
<keyword evidence="11 19" id="KW-0460">Magnesium</keyword>
<evidence type="ECO:0000256" key="9">
    <source>
        <dbReference type="ARBA" id="ARBA00022679"/>
    </source>
</evidence>
<reference evidence="20 21" key="1">
    <citation type="submission" date="2016-11" db="EMBL/GenBank/DDBJ databases">
        <authorList>
            <person name="Jaros S."/>
            <person name="Januszkiewicz K."/>
            <person name="Wedrychowicz H."/>
        </authorList>
    </citation>
    <scope>NUCLEOTIDE SEQUENCE [LARGE SCALE GENOMIC DNA]</scope>
    <source>
        <strain evidence="20 21">DSM 15930</strain>
    </source>
</reference>
<dbReference type="GO" id="GO:0008818">
    <property type="term" value="F:cobalamin 5'-phosphate synthase activity"/>
    <property type="evidence" value="ECO:0007669"/>
    <property type="project" value="UniProtKB-UniRule"/>
</dbReference>
<sequence>MLASCIIAFSMYSKVPMPRVDWNDKNMKYAFCFFPLVGAVLGVIVYGIGTFLFRIHISSLCFAALMTILPIFYTGGIHVDGLLDTLDALHSYGDRDKKLEILKDPHTGAFAIIGAVCYFVLSLGVWSEISVKGLSIIAVGYVLTRAFSGLSIVTFPLAKNTGLAATFSDMSHKNRVKVAMLVYSFVCSIVLLWINPFLGAGVIIVTLLMFAYHYYICKKQFGGVTGDLAGYFLQLNELAILIWIAVGCRIGGVV</sequence>
<feature type="transmembrane region" description="Helical" evidence="19">
    <location>
        <begin position="55"/>
        <end position="73"/>
    </location>
</feature>
<evidence type="ECO:0000313" key="20">
    <source>
        <dbReference type="EMBL" id="SHM10772.1"/>
    </source>
</evidence>
<evidence type="ECO:0000256" key="6">
    <source>
        <dbReference type="ARBA" id="ARBA00015850"/>
    </source>
</evidence>
<dbReference type="Pfam" id="PF02654">
    <property type="entry name" value="CobS"/>
    <property type="match status" value="1"/>
</dbReference>
<evidence type="ECO:0000256" key="4">
    <source>
        <dbReference type="ARBA" id="ARBA00010561"/>
    </source>
</evidence>
<evidence type="ECO:0000256" key="5">
    <source>
        <dbReference type="ARBA" id="ARBA00013200"/>
    </source>
</evidence>
<keyword evidence="12 19" id="KW-1133">Transmembrane helix</keyword>
<keyword evidence="9 19" id="KW-0808">Transferase</keyword>
<comment type="catalytic activity">
    <reaction evidence="17 19">
        <text>alpha-ribazole + adenosylcob(III)inamide-GDP = adenosylcob(III)alamin + GMP + H(+)</text>
        <dbReference type="Rhea" id="RHEA:16049"/>
        <dbReference type="ChEBI" id="CHEBI:10329"/>
        <dbReference type="ChEBI" id="CHEBI:15378"/>
        <dbReference type="ChEBI" id="CHEBI:18408"/>
        <dbReference type="ChEBI" id="CHEBI:58115"/>
        <dbReference type="ChEBI" id="CHEBI:60487"/>
        <dbReference type="EC" id="2.7.8.26"/>
    </reaction>
</comment>
<keyword evidence="7 19" id="KW-1003">Cell membrane</keyword>
<feature type="transmembrane region" description="Helical" evidence="19">
    <location>
        <begin position="107"/>
        <end position="127"/>
    </location>
</feature>
<dbReference type="GO" id="GO:0005886">
    <property type="term" value="C:plasma membrane"/>
    <property type="evidence" value="ECO:0007669"/>
    <property type="project" value="UniProtKB-SubCell"/>
</dbReference>
<evidence type="ECO:0000256" key="16">
    <source>
        <dbReference type="ARBA" id="ARBA00032853"/>
    </source>
</evidence>
<organism evidence="20 21">
    <name type="scientific">Anaerosporobacter mobilis DSM 15930</name>
    <dbReference type="NCBI Taxonomy" id="1120996"/>
    <lineage>
        <taxon>Bacteria</taxon>
        <taxon>Bacillati</taxon>
        <taxon>Bacillota</taxon>
        <taxon>Clostridia</taxon>
        <taxon>Lachnospirales</taxon>
        <taxon>Lachnospiraceae</taxon>
        <taxon>Anaerosporobacter</taxon>
    </lineage>
</organism>
<comment type="similarity">
    <text evidence="4 19">Belongs to the CobS family.</text>
</comment>
<dbReference type="EMBL" id="FRCP01000006">
    <property type="protein sequence ID" value="SHM10772.1"/>
    <property type="molecule type" value="Genomic_DNA"/>
</dbReference>
<comment type="function">
    <text evidence="14 19">Joins adenosylcobinamide-GDP and alpha-ribazole to generate adenosylcobalamin (Ado-cobalamin). Also synthesizes adenosylcobalamin 5'-phosphate from adenosylcobinamide-GDP and alpha-ribazole 5'-phosphate.</text>
</comment>
<feature type="transmembrane region" description="Helical" evidence="19">
    <location>
        <begin position="228"/>
        <end position="246"/>
    </location>
</feature>
<dbReference type="EC" id="2.7.8.26" evidence="5 19"/>